<feature type="binding site" evidence="7">
    <location>
        <position position="137"/>
    </location>
    <ligand>
        <name>a divalent metal cation</name>
        <dbReference type="ChEBI" id="CHEBI:60240"/>
        <label>1</label>
    </ligand>
</feature>
<reference evidence="9" key="2">
    <citation type="submission" date="2023-11" db="UniProtKB">
        <authorList>
            <consortium name="WormBaseParasite"/>
        </authorList>
    </citation>
    <scope>IDENTIFICATION</scope>
</reference>
<protein>
    <recommendedName>
        <fullName evidence="5">Deoxyribonuclease TATDN1</fullName>
    </recommendedName>
</protein>
<keyword evidence="2" id="KW-0540">Nuclease</keyword>
<feature type="binding site" evidence="7">
    <location>
        <position position="204"/>
    </location>
    <ligand>
        <name>a divalent metal cation</name>
        <dbReference type="ChEBI" id="CHEBI:60240"/>
        <label>2</label>
    </ligand>
</feature>
<dbReference type="InterPro" id="IPR018228">
    <property type="entry name" value="DNase_TatD-rel_CS"/>
</dbReference>
<name>A0AA85FQA4_9TREM</name>
<keyword evidence="3 7" id="KW-0479">Metal-binding</keyword>
<dbReference type="SUPFAM" id="SSF51556">
    <property type="entry name" value="Metallo-dependent hydrolases"/>
    <property type="match status" value="1"/>
</dbReference>
<feature type="binding site" evidence="7">
    <location>
        <position position="174"/>
    </location>
    <ligand>
        <name>a divalent metal cation</name>
        <dbReference type="ChEBI" id="CHEBI:60240"/>
        <label>2</label>
    </ligand>
</feature>
<dbReference type="GO" id="GO:0008296">
    <property type="term" value="F:3'-5'-DNA exonuclease activity"/>
    <property type="evidence" value="ECO:0007669"/>
    <property type="project" value="TreeGrafter"/>
</dbReference>
<evidence type="ECO:0000256" key="1">
    <source>
        <dbReference type="ARBA" id="ARBA00009275"/>
    </source>
</evidence>
<dbReference type="InterPro" id="IPR001130">
    <property type="entry name" value="TatD-like"/>
</dbReference>
<organism evidence="8 9">
    <name type="scientific">Schistosoma rodhaini</name>
    <dbReference type="NCBI Taxonomy" id="6188"/>
    <lineage>
        <taxon>Eukaryota</taxon>
        <taxon>Metazoa</taxon>
        <taxon>Spiralia</taxon>
        <taxon>Lophotrochozoa</taxon>
        <taxon>Platyhelminthes</taxon>
        <taxon>Trematoda</taxon>
        <taxon>Digenea</taxon>
        <taxon>Strigeidida</taxon>
        <taxon>Schistosomatoidea</taxon>
        <taxon>Schistosomatidae</taxon>
        <taxon>Schistosoma</taxon>
    </lineage>
</organism>
<evidence type="ECO:0000313" key="9">
    <source>
        <dbReference type="WBParaSite" id="SRDH1_57870.1"/>
    </source>
</evidence>
<keyword evidence="8" id="KW-1185">Reference proteome</keyword>
<sequence length="329" mass="37520">MEKYITQSLAHALVHDTFPNGLIQIVHISMKRLVDIGANLTDKVFTGVYRGVLQHKNDYHNVLCRARKCGVEKIIITGGSLTDSAEAISLCESDEDLFCTVGCHPTKCLEFNDDPDNYLNKLENLILTTKKVVAVGECGLDYDREEFCPKDIQKEYFDIQLKLASDVNLPLFLHCRAAHEDFLNMIKNAKHKYFQNKPFRGVVHSFDGTDEMVKCFTDMGLYIGVNGCSLKNQSNLEVVQKIPLDRLLLETDAPWCDIRRTHAGYHFVKTHHTYRKHNSWDESHMVKGRNEPANLVQVLEIVSAVKRVSEEELAEVTYRNSIDLFSLTI</sequence>
<evidence type="ECO:0000256" key="2">
    <source>
        <dbReference type="ARBA" id="ARBA00022722"/>
    </source>
</evidence>
<dbReference type="InterPro" id="IPR032466">
    <property type="entry name" value="Metal_Hydrolase"/>
</dbReference>
<dbReference type="PANTHER" id="PTHR10060:SF15">
    <property type="entry name" value="DEOXYRIBONUCLEASE TATDN1"/>
    <property type="match status" value="1"/>
</dbReference>
<comment type="similarity">
    <text evidence="1">Belongs to the metallo-dependent hydrolases superfamily. TatD-type hydrolase family.</text>
</comment>
<evidence type="ECO:0000256" key="5">
    <source>
        <dbReference type="ARBA" id="ARBA00039767"/>
    </source>
</evidence>
<dbReference type="PROSITE" id="PS01091">
    <property type="entry name" value="TATD_3"/>
    <property type="match status" value="1"/>
</dbReference>
<keyword evidence="4" id="KW-0378">Hydrolase</keyword>
<dbReference type="AlphaFoldDB" id="A0AA85FQA4"/>
<dbReference type="InterPro" id="IPR050891">
    <property type="entry name" value="TatD-type_Hydrolase"/>
</dbReference>
<dbReference type="CDD" id="cd01310">
    <property type="entry name" value="TatD_DNAse"/>
    <property type="match status" value="1"/>
</dbReference>
<dbReference type="WBParaSite" id="SRDH1_57870.1">
    <property type="protein sequence ID" value="SRDH1_57870.1"/>
    <property type="gene ID" value="SRDH1_57870"/>
</dbReference>
<dbReference type="Pfam" id="PF01026">
    <property type="entry name" value="TatD_DNase"/>
    <property type="match status" value="1"/>
</dbReference>
<dbReference type="Proteomes" id="UP000050792">
    <property type="component" value="Unassembled WGS sequence"/>
</dbReference>
<accession>A0AA85FQA4</accession>
<dbReference type="GO" id="GO:0046872">
    <property type="term" value="F:metal ion binding"/>
    <property type="evidence" value="ECO:0007669"/>
    <property type="project" value="UniProtKB-KW"/>
</dbReference>
<evidence type="ECO:0000256" key="7">
    <source>
        <dbReference type="PIRSR" id="PIRSR005902-1"/>
    </source>
</evidence>
<dbReference type="GO" id="GO:0005829">
    <property type="term" value="C:cytosol"/>
    <property type="evidence" value="ECO:0007669"/>
    <property type="project" value="TreeGrafter"/>
</dbReference>
<comment type="function">
    <text evidence="6">Deoxyribonuclease which catalyzes (in vitro) the decatenation of kinetoplast DNA, which are circular DNA catenated to each other, producing linear DNA molecules. Plays an important role in chromosomal segregation and cell cycle progression during eye development probably via its DNA decatenation activity.</text>
</comment>
<feature type="binding site" evidence="7">
    <location>
        <position position="252"/>
    </location>
    <ligand>
        <name>a divalent metal cation</name>
        <dbReference type="ChEBI" id="CHEBI:60240"/>
        <label>1</label>
    </ligand>
</feature>
<evidence type="ECO:0000256" key="4">
    <source>
        <dbReference type="ARBA" id="ARBA00022801"/>
    </source>
</evidence>
<dbReference type="PROSITE" id="PS01090">
    <property type="entry name" value="TATD_2"/>
    <property type="match status" value="1"/>
</dbReference>
<reference evidence="8" key="1">
    <citation type="submission" date="2022-06" db="EMBL/GenBank/DDBJ databases">
        <authorList>
            <person name="Berger JAMES D."/>
            <person name="Berger JAMES D."/>
        </authorList>
    </citation>
    <scope>NUCLEOTIDE SEQUENCE [LARGE SCALE GENOMIC DNA]</scope>
</reference>
<proteinExistence type="inferred from homology"/>
<dbReference type="PANTHER" id="PTHR10060">
    <property type="entry name" value="TATD FAMILY DEOXYRIBONUCLEASE"/>
    <property type="match status" value="1"/>
</dbReference>
<dbReference type="Gene3D" id="3.20.20.140">
    <property type="entry name" value="Metal-dependent hydrolases"/>
    <property type="match status" value="1"/>
</dbReference>
<evidence type="ECO:0000256" key="6">
    <source>
        <dbReference type="ARBA" id="ARBA00045223"/>
    </source>
</evidence>
<evidence type="ECO:0000256" key="3">
    <source>
        <dbReference type="ARBA" id="ARBA00022723"/>
    </source>
</evidence>
<evidence type="ECO:0000313" key="8">
    <source>
        <dbReference type="Proteomes" id="UP000050792"/>
    </source>
</evidence>
<dbReference type="PIRSF" id="PIRSF005902">
    <property type="entry name" value="DNase_TatD"/>
    <property type="match status" value="1"/>
</dbReference>